<comment type="caution">
    <text evidence="4">The sequence shown here is derived from an EMBL/GenBank/DDBJ whole genome shotgun (WGS) entry which is preliminary data.</text>
</comment>
<keyword evidence="2" id="KW-0812">Transmembrane</keyword>
<keyword evidence="5" id="KW-1185">Reference proteome</keyword>
<keyword evidence="2" id="KW-0472">Membrane</keyword>
<evidence type="ECO:0000256" key="2">
    <source>
        <dbReference type="SAM" id="Phobius"/>
    </source>
</evidence>
<proteinExistence type="predicted"/>
<reference evidence="4" key="1">
    <citation type="submission" date="2020-11" db="EMBL/GenBank/DDBJ databases">
        <title>Isolation and identification of active actinomycetes.</title>
        <authorList>
            <person name="Sun X."/>
        </authorList>
    </citation>
    <scope>NUCLEOTIDE SEQUENCE</scope>
    <source>
        <strain evidence="4">NEAU-A11</strain>
    </source>
</reference>
<organism evidence="4 5">
    <name type="scientific">Actinoplanes aureus</name>
    <dbReference type="NCBI Taxonomy" id="2792083"/>
    <lineage>
        <taxon>Bacteria</taxon>
        <taxon>Bacillati</taxon>
        <taxon>Actinomycetota</taxon>
        <taxon>Actinomycetes</taxon>
        <taxon>Micromonosporales</taxon>
        <taxon>Micromonosporaceae</taxon>
        <taxon>Actinoplanes</taxon>
    </lineage>
</organism>
<feature type="chain" id="PRO_5036827866" evidence="3">
    <location>
        <begin position="32"/>
        <end position="340"/>
    </location>
</feature>
<gene>
    <name evidence="4" type="ORF">I4J89_03880</name>
</gene>
<sequence length="340" mass="33869">MSRQFRYRVAALMLSGLIFGAPLLTNGTASAEQIDQGDRQVSFGGGVLGLSCESRPNVEALTVPPETVVRVLNRTGHDAWLRLGGAPKGTVPENGSAEVVFRRGTTSVLLTPDCAMDDEAVPVLVTAAPSDPATQPGPVPVPAGGGAATMMSKPAGSGSSSDSRGGSVLPDSVSPAQRPARGTAGSATSGTRRTADSRAAAEARTATSATQAMPQGGASSQLKIKTMRGTAGVGAPAFAGMPPGDRRTILPATPEMSGAAATPAAQNAQAAVPTAEGIPVRGATEPTGGTVAEPVAAVGPIREGRPIGLLGLTALICVLGVSTAAIRAIVSQRASRTNIA</sequence>
<feature type="signal peptide" evidence="3">
    <location>
        <begin position="1"/>
        <end position="31"/>
    </location>
</feature>
<dbReference type="Proteomes" id="UP000598146">
    <property type="component" value="Unassembled WGS sequence"/>
</dbReference>
<keyword evidence="3" id="KW-0732">Signal</keyword>
<feature type="compositionally biased region" description="Low complexity" evidence="1">
    <location>
        <begin position="202"/>
        <end position="212"/>
    </location>
</feature>
<evidence type="ECO:0000313" key="4">
    <source>
        <dbReference type="EMBL" id="MBG0560604.1"/>
    </source>
</evidence>
<protein>
    <submittedName>
        <fullName evidence="4">Uncharacterized protein</fullName>
    </submittedName>
</protein>
<evidence type="ECO:0000256" key="3">
    <source>
        <dbReference type="SAM" id="SignalP"/>
    </source>
</evidence>
<feature type="compositionally biased region" description="Low complexity" evidence="1">
    <location>
        <begin position="156"/>
        <end position="167"/>
    </location>
</feature>
<evidence type="ECO:0000256" key="1">
    <source>
        <dbReference type="SAM" id="MobiDB-lite"/>
    </source>
</evidence>
<name>A0A931BZS7_9ACTN</name>
<dbReference type="RefSeq" id="WP_196412417.1">
    <property type="nucleotide sequence ID" value="NZ_JADQTO010000002.1"/>
</dbReference>
<dbReference type="AlphaFoldDB" id="A0A931BZS7"/>
<accession>A0A931BZS7</accession>
<keyword evidence="2" id="KW-1133">Transmembrane helix</keyword>
<evidence type="ECO:0000313" key="5">
    <source>
        <dbReference type="Proteomes" id="UP000598146"/>
    </source>
</evidence>
<feature type="region of interest" description="Disordered" evidence="1">
    <location>
        <begin position="128"/>
        <end position="221"/>
    </location>
</feature>
<dbReference type="EMBL" id="JADQTO010000002">
    <property type="protein sequence ID" value="MBG0560604.1"/>
    <property type="molecule type" value="Genomic_DNA"/>
</dbReference>
<feature type="transmembrane region" description="Helical" evidence="2">
    <location>
        <begin position="307"/>
        <end position="330"/>
    </location>
</feature>